<evidence type="ECO:0000313" key="2">
    <source>
        <dbReference type="EMBL" id="CAI9171377.1"/>
    </source>
</evidence>
<organism evidence="2 3">
    <name type="scientific">Rangifer tarandus platyrhynchus</name>
    <name type="common">Svalbard reindeer</name>
    <dbReference type="NCBI Taxonomy" id="3082113"/>
    <lineage>
        <taxon>Eukaryota</taxon>
        <taxon>Metazoa</taxon>
        <taxon>Chordata</taxon>
        <taxon>Craniata</taxon>
        <taxon>Vertebrata</taxon>
        <taxon>Euteleostomi</taxon>
        <taxon>Mammalia</taxon>
        <taxon>Eutheria</taxon>
        <taxon>Laurasiatheria</taxon>
        <taxon>Artiodactyla</taxon>
        <taxon>Ruminantia</taxon>
        <taxon>Pecora</taxon>
        <taxon>Cervidae</taxon>
        <taxon>Odocoileinae</taxon>
        <taxon>Rangifer</taxon>
    </lineage>
</organism>
<dbReference type="EMBL" id="OX459966">
    <property type="protein sequence ID" value="CAI9171377.1"/>
    <property type="molecule type" value="Genomic_DNA"/>
</dbReference>
<gene>
    <name evidence="2" type="ORF">MRATA1EN1_LOCUS20339</name>
</gene>
<accession>A0ABN8ZBW1</accession>
<keyword evidence="1" id="KW-0812">Transmembrane</keyword>
<evidence type="ECO:0000256" key="1">
    <source>
        <dbReference type="SAM" id="Phobius"/>
    </source>
</evidence>
<sequence>MHVCVLLENGHTMLEESLLEVWKTQTAAIPGKWLDNGEAIALAQLYLSLIFNWPPFRSLFPLNWFIQRSPLSLFMKPLFYISIALITCEILFIYLTFSACPCSLKAETLLFPIVYILSEEQGVRHRADKVSTKLGPSISS</sequence>
<reference evidence="2" key="1">
    <citation type="submission" date="2023-04" db="EMBL/GenBank/DDBJ databases">
        <authorList>
            <consortium name="ELIXIR-Norway"/>
        </authorList>
    </citation>
    <scope>NUCLEOTIDE SEQUENCE [LARGE SCALE GENOMIC DNA]</scope>
</reference>
<protein>
    <submittedName>
        <fullName evidence="2">Uncharacterized protein</fullName>
    </submittedName>
</protein>
<dbReference type="Proteomes" id="UP001176941">
    <property type="component" value="Chromosome 30"/>
</dbReference>
<keyword evidence="3" id="KW-1185">Reference proteome</keyword>
<name>A0ABN8ZBW1_RANTA</name>
<evidence type="ECO:0000313" key="3">
    <source>
        <dbReference type="Proteomes" id="UP001176941"/>
    </source>
</evidence>
<keyword evidence="1" id="KW-1133">Transmembrane helix</keyword>
<proteinExistence type="predicted"/>
<keyword evidence="1" id="KW-0472">Membrane</keyword>
<feature type="transmembrane region" description="Helical" evidence="1">
    <location>
        <begin position="77"/>
        <end position="97"/>
    </location>
</feature>